<evidence type="ECO:0000259" key="2">
    <source>
        <dbReference type="Pfam" id="PF01580"/>
    </source>
</evidence>
<gene>
    <name evidence="3" type="ORF">EDC60_3167</name>
</gene>
<dbReference type="PANTHER" id="PTHR30121">
    <property type="entry name" value="UNCHARACTERIZED PROTEIN YJGR-RELATED"/>
    <property type="match status" value="1"/>
</dbReference>
<evidence type="ECO:0000313" key="4">
    <source>
        <dbReference type="Proteomes" id="UP000271868"/>
    </source>
</evidence>
<feature type="compositionally biased region" description="Acidic residues" evidence="1">
    <location>
        <begin position="678"/>
        <end position="687"/>
    </location>
</feature>
<accession>A0AAX1WQK1</accession>
<proteinExistence type="predicted"/>
<name>A0AAX1WQK1_9BURK</name>
<feature type="domain" description="FtsK" evidence="2">
    <location>
        <begin position="539"/>
        <end position="584"/>
    </location>
</feature>
<keyword evidence="4" id="KW-1185">Reference proteome</keyword>
<dbReference type="GO" id="GO:0003677">
    <property type="term" value="F:DNA binding"/>
    <property type="evidence" value="ECO:0007669"/>
    <property type="project" value="InterPro"/>
</dbReference>
<dbReference type="SUPFAM" id="SSF52540">
    <property type="entry name" value="P-loop containing nucleoside triphosphate hydrolases"/>
    <property type="match status" value="1"/>
</dbReference>
<protein>
    <submittedName>
        <fullName evidence="3">Conjugative transfer ATPase</fullName>
    </submittedName>
</protein>
<dbReference type="Pfam" id="PF01580">
    <property type="entry name" value="FtsK_SpoIIIE"/>
    <property type="match status" value="1"/>
</dbReference>
<dbReference type="InterPro" id="IPR022303">
    <property type="entry name" value="Conjug_Trfer_ATPase"/>
</dbReference>
<reference evidence="3 4" key="1">
    <citation type="submission" date="2018-11" db="EMBL/GenBank/DDBJ databases">
        <title>Genomic Encyclopedia of Type Strains, Phase IV (KMG-IV): sequencing the most valuable type-strain genomes for metagenomic binning, comparative biology and taxonomic classification.</title>
        <authorList>
            <person name="Goeker M."/>
        </authorList>
    </citation>
    <scope>NUCLEOTIDE SEQUENCE [LARGE SCALE GENOMIC DNA]</scope>
    <source>
        <strain evidence="3 4">DSM 15985</strain>
    </source>
</reference>
<comment type="caution">
    <text evidence="3">The sequence shown here is derived from an EMBL/GenBank/DDBJ whole genome shotgun (WGS) entry which is preliminary data.</text>
</comment>
<dbReference type="RefSeq" id="WP_123676681.1">
    <property type="nucleotide sequence ID" value="NZ_RJVL01000008.1"/>
</dbReference>
<feature type="region of interest" description="Disordered" evidence="1">
    <location>
        <begin position="664"/>
        <end position="688"/>
    </location>
</feature>
<feature type="region of interest" description="Disordered" evidence="1">
    <location>
        <begin position="18"/>
        <end position="66"/>
    </location>
</feature>
<evidence type="ECO:0000313" key="3">
    <source>
        <dbReference type="EMBL" id="ROR39672.1"/>
    </source>
</evidence>
<dbReference type="Gene3D" id="3.40.50.300">
    <property type="entry name" value="P-loop containing nucleotide triphosphate hydrolases"/>
    <property type="match status" value="2"/>
</dbReference>
<dbReference type="PANTHER" id="PTHR30121:SF6">
    <property type="entry name" value="SLR6007 PROTEIN"/>
    <property type="match status" value="1"/>
</dbReference>
<dbReference type="InterPro" id="IPR002543">
    <property type="entry name" value="FtsK_dom"/>
</dbReference>
<sequence>MELIQKLGLGLFGLGARRASTGSGAQGDARTRGRQTRQERDSGDSQQRSGKPGRGETVGQRRRMAMRPPSFTDMLPYVSYDGDEQVFVLKDGSTLGVFFELTAVPTEAQALDFLVDHANKVQEALQALPESDASPWIVQFFLNDDRNIDGLNGALRDYIAEQHGRYPERASNVLQSPFTRSVLSEVAEHIDLASRPQGLFTDTQVTGQVWRGQQRRVRCCLYKRFASLAEDPSPATTQIEAVAVTLTATLSEAGVKARRCNGRDLYEWLLPFFNRDVPWAQSDAGLMRLAPYPGDDPQQAGQTGSMAGAAAAPIFGWDMAELLTLSEPCSDVEDGLFEFDGVPVKALVLQSMRSSPQIGHFSAELQSGNEAFARFDRLPAGSMLSISITVEPQYKLERHIERIRDSSRARNALAMETHRECELVLHRMVEGDKLFPMMVTLYVTGPNREALETAVSQTNALLVPTGLRFIHPRQDLVPLDGFMRGLPFNFDPAFDNRALRRSRLTFASQIAALLPVYGRARGTNHPGFWFWNRGGEPIWIDPLNKHDRKKNAHMLVLGPTGAGKSATLNYLAMMMMAIHRPRLVIVDAGRSFGLLLDYFRTMGLSTHSVTLSSEADVSLPPFVHANRLLDDADIMTSFDAAERQARINAGLPDAPVMDALLGDSDAAQPGAAMNPDTEQSEGEDDQAATDKRDLLGEMLIAAIMMITGGESSETARMGRADRYLISRAIIRAASRAREEGRPHPLAHDVAIELMGMHKDATLSGPRQIRAEEMGQSMMSFTQGLRGKLFNREGQDWPDADVTLVEMGTLTQDGYGDALAVAYTSLLDSVQSRGERFVAEDRPIIFLTDEGHLITTNDLLGPKIAKGTKMWRKLNIWFWLATQNLKDFPGSMDRVLSMCEYWMLLTMDKSEIEEVTRFRTLTPEQRKLMESARKEPPKYTEGVMISATGQFLFRNVPPALPIALAMTEGHEKAQRKRLMEQHGCTEMQAAMMVARELARTRS</sequence>
<dbReference type="InterPro" id="IPR027417">
    <property type="entry name" value="P-loop_NTPase"/>
</dbReference>
<dbReference type="AlphaFoldDB" id="A0AAX1WQK1"/>
<dbReference type="NCBIfam" id="TIGR03744">
    <property type="entry name" value="traC_PFL_4706"/>
    <property type="match status" value="1"/>
</dbReference>
<organism evidence="3 4">
    <name type="scientific">Diaphorobacter nitroreducens</name>
    <dbReference type="NCBI Taxonomy" id="164759"/>
    <lineage>
        <taxon>Bacteria</taxon>
        <taxon>Pseudomonadati</taxon>
        <taxon>Pseudomonadota</taxon>
        <taxon>Betaproteobacteria</taxon>
        <taxon>Burkholderiales</taxon>
        <taxon>Comamonadaceae</taxon>
        <taxon>Diaphorobacter</taxon>
    </lineage>
</organism>
<dbReference type="InterPro" id="IPR025955">
    <property type="entry name" value="TraC/Conjuga_ATPase"/>
</dbReference>
<dbReference type="InterPro" id="IPR051162">
    <property type="entry name" value="T4SS_component"/>
</dbReference>
<dbReference type="Proteomes" id="UP000271868">
    <property type="component" value="Unassembled WGS sequence"/>
</dbReference>
<dbReference type="GO" id="GO:0005524">
    <property type="term" value="F:ATP binding"/>
    <property type="evidence" value="ECO:0007669"/>
    <property type="project" value="InterPro"/>
</dbReference>
<dbReference type="EMBL" id="RJVL01000008">
    <property type="protein sequence ID" value="ROR39672.1"/>
    <property type="molecule type" value="Genomic_DNA"/>
</dbReference>
<evidence type="ECO:0000256" key="1">
    <source>
        <dbReference type="SAM" id="MobiDB-lite"/>
    </source>
</evidence>
<dbReference type="Pfam" id="PF11130">
    <property type="entry name" value="TraC_F_IV"/>
    <property type="match status" value="1"/>
</dbReference>